<dbReference type="RefSeq" id="XP_045287501.1">
    <property type="nucleotide sequence ID" value="XM_045432289.1"/>
</dbReference>
<protein>
    <submittedName>
        <fullName evidence="1">Uncharacterized protein</fullName>
    </submittedName>
</protein>
<keyword evidence="2" id="KW-1185">Reference proteome</keyword>
<organism evidence="1 2">
    <name type="scientific">Ajellomyces capsulatus (strain G186AR / H82 / ATCC MYA-2454 / RMSCC 2432)</name>
    <name type="common">Darling's disease fungus</name>
    <name type="synonym">Histoplasma capsulatum</name>
    <dbReference type="NCBI Taxonomy" id="447093"/>
    <lineage>
        <taxon>Eukaryota</taxon>
        <taxon>Fungi</taxon>
        <taxon>Dikarya</taxon>
        <taxon>Ascomycota</taxon>
        <taxon>Pezizomycotina</taxon>
        <taxon>Eurotiomycetes</taxon>
        <taxon>Eurotiomycetidae</taxon>
        <taxon>Onygenales</taxon>
        <taxon>Ajellomycetaceae</taxon>
        <taxon>Histoplasma</taxon>
    </lineage>
</organism>
<dbReference type="HOGENOM" id="CLU_1389859_0_0_1"/>
<proteinExistence type="predicted"/>
<name>C0NQ10_AJECG</name>
<dbReference type="InParanoid" id="C0NQ10"/>
<gene>
    <name evidence="1" type="ORF">HCBG_05240</name>
</gene>
<evidence type="ECO:0000313" key="1">
    <source>
        <dbReference type="EMBL" id="EEH07020.1"/>
    </source>
</evidence>
<dbReference type="EMBL" id="GG663368">
    <property type="protein sequence ID" value="EEH07020.1"/>
    <property type="molecule type" value="Genomic_DNA"/>
</dbReference>
<dbReference type="GeneID" id="69038256"/>
<dbReference type="Proteomes" id="UP000001631">
    <property type="component" value="Unassembled WGS sequence"/>
</dbReference>
<dbReference type="AlphaFoldDB" id="C0NQ10"/>
<reference evidence="1" key="1">
    <citation type="submission" date="2009-02" db="EMBL/GenBank/DDBJ databases">
        <title>The Genome Sequence of Ajellomyces capsulatus strain G186AR.</title>
        <authorList>
            <consortium name="The Broad Institute Genome Sequencing Platform"/>
            <person name="Champion M."/>
            <person name="Cuomo C."/>
            <person name="Ma L.-J."/>
            <person name="Henn M.R."/>
            <person name="Sil A."/>
            <person name="Goldman B."/>
            <person name="Young S.K."/>
            <person name="Kodira C.D."/>
            <person name="Zeng Q."/>
            <person name="Koehrsen M."/>
            <person name="Alvarado L."/>
            <person name="Berlin A."/>
            <person name="Borenstein D."/>
            <person name="Chen Z."/>
            <person name="Engels R."/>
            <person name="Freedman E."/>
            <person name="Gellesch M."/>
            <person name="Goldberg J."/>
            <person name="Griggs A."/>
            <person name="Gujja S."/>
            <person name="Heiman D."/>
            <person name="Hepburn T."/>
            <person name="Howarth C."/>
            <person name="Jen D."/>
            <person name="Larson L."/>
            <person name="Lewis B."/>
            <person name="Mehta T."/>
            <person name="Park D."/>
            <person name="Pearson M."/>
            <person name="Roberts A."/>
            <person name="Saif S."/>
            <person name="Shea T."/>
            <person name="Shenoy N."/>
            <person name="Sisk P."/>
            <person name="Stolte C."/>
            <person name="Sykes S."/>
            <person name="Walk T."/>
            <person name="White J."/>
            <person name="Yandava C."/>
            <person name="Klein B."/>
            <person name="McEwen J.G."/>
            <person name="Puccia R."/>
            <person name="Goldman G.H."/>
            <person name="Felipe M.S."/>
            <person name="Nino-Vega G."/>
            <person name="San-Blas G."/>
            <person name="Taylor J."/>
            <person name="Mendoza L."/>
            <person name="Galagan J."/>
            <person name="Nusbaum C."/>
            <person name="Birren B."/>
        </authorList>
    </citation>
    <scope>NUCLEOTIDE SEQUENCE</scope>
    <source>
        <strain evidence="1">G186AR</strain>
    </source>
</reference>
<accession>C0NQ10</accession>
<evidence type="ECO:0000313" key="2">
    <source>
        <dbReference type="Proteomes" id="UP000001631"/>
    </source>
</evidence>
<sequence>MTTDSHQRPVLGTGNSKACRLLKYVTWVSTSNPDEGQCLRSYSALTRAGPNIGVQKPALKVQGLLKTPISLVAWLKTPKCVRWLMSAAESRDGREYHLDRCQLFPGAVVLDVQQISPITIGIAKILLNKSPNNEGLEDEKCTWKIYELSQNMSGKSGQASHPWINKISPNSGVQALLKARAAQCYLQRNIAQTTLP</sequence>